<dbReference type="Proteomes" id="UP000887565">
    <property type="component" value="Unplaced"/>
</dbReference>
<protein>
    <submittedName>
        <fullName evidence="2">Uncharacterized protein</fullName>
    </submittedName>
</protein>
<reference evidence="2" key="1">
    <citation type="submission" date="2022-11" db="UniProtKB">
        <authorList>
            <consortium name="WormBaseParasite"/>
        </authorList>
    </citation>
    <scope>IDENTIFICATION</scope>
</reference>
<organism evidence="1 2">
    <name type="scientific">Romanomermis culicivorax</name>
    <name type="common">Nematode worm</name>
    <dbReference type="NCBI Taxonomy" id="13658"/>
    <lineage>
        <taxon>Eukaryota</taxon>
        <taxon>Metazoa</taxon>
        <taxon>Ecdysozoa</taxon>
        <taxon>Nematoda</taxon>
        <taxon>Enoplea</taxon>
        <taxon>Dorylaimia</taxon>
        <taxon>Mermithida</taxon>
        <taxon>Mermithoidea</taxon>
        <taxon>Mermithidae</taxon>
        <taxon>Romanomermis</taxon>
    </lineage>
</organism>
<accession>A0A915JPG6</accession>
<dbReference type="InterPro" id="IPR038479">
    <property type="entry name" value="Transthyretin-like_sf"/>
</dbReference>
<sequence>MGQWQRSEGMGNPLDILRSVENAGFSLKDAMIKITYDDIFKPRTKTTKDWKSLEIRCKASENFKCFPSIRYLIPLSFTTAWDKTLAETETLEDGSFTLTGSATKLLKGIEPRLEIHDCEGPKKVLKVEDITEEYINSNKTMDFGRYLSKVNQID</sequence>
<name>A0A915JPG6_ROMCU</name>
<dbReference type="WBParaSite" id="nRc.2.0.1.t27983-RA">
    <property type="protein sequence ID" value="nRc.2.0.1.t27983-RA"/>
    <property type="gene ID" value="nRc.2.0.1.g27983"/>
</dbReference>
<dbReference type="AlphaFoldDB" id="A0A915JPG6"/>
<proteinExistence type="predicted"/>
<keyword evidence="1" id="KW-1185">Reference proteome</keyword>
<dbReference type="Gene3D" id="2.60.40.3330">
    <property type="match status" value="1"/>
</dbReference>
<evidence type="ECO:0000313" key="2">
    <source>
        <dbReference type="WBParaSite" id="nRc.2.0.1.t27983-RA"/>
    </source>
</evidence>
<evidence type="ECO:0000313" key="1">
    <source>
        <dbReference type="Proteomes" id="UP000887565"/>
    </source>
</evidence>